<evidence type="ECO:0000313" key="6">
    <source>
        <dbReference type="Proteomes" id="UP001148018"/>
    </source>
</evidence>
<proteinExistence type="predicted"/>
<dbReference type="SUPFAM" id="SSF49313">
    <property type="entry name" value="Cadherin-like"/>
    <property type="match status" value="1"/>
</dbReference>
<sequence>NEPISYSLLINPSSLFSISGETGEISLTCSMDYEGDQHRYLLLKGLTGIANACDRSITTAYNVSLHISPDVNDNVLFFTLSIYEASVTDGAESGTLVFQVSAYNLDLGMNGK</sequence>
<comment type="caution">
    <text evidence="5">The sequence shown here is derived from an EMBL/GenBank/DDBJ whole genome shotgun (WGS) entry which is preliminary data.</text>
</comment>
<evidence type="ECO:0008006" key="7">
    <source>
        <dbReference type="Google" id="ProtNLM"/>
    </source>
</evidence>
<evidence type="ECO:0000256" key="3">
    <source>
        <dbReference type="ARBA" id="ARBA00022989"/>
    </source>
</evidence>
<keyword evidence="6" id="KW-1185">Reference proteome</keyword>
<evidence type="ECO:0000256" key="1">
    <source>
        <dbReference type="ARBA" id="ARBA00004370"/>
    </source>
</evidence>
<dbReference type="GO" id="GO:0007156">
    <property type="term" value="P:homophilic cell adhesion via plasma membrane adhesion molecules"/>
    <property type="evidence" value="ECO:0007669"/>
    <property type="project" value="InterPro"/>
</dbReference>
<dbReference type="PRINTS" id="PR00205">
    <property type="entry name" value="CADHERIN"/>
</dbReference>
<protein>
    <recommendedName>
        <fullName evidence="7">Cadherin domain-containing protein</fullName>
    </recommendedName>
</protein>
<accession>A0A9Q0DSB6</accession>
<dbReference type="PANTHER" id="PTHR24026">
    <property type="entry name" value="FAT ATYPICAL CADHERIN-RELATED"/>
    <property type="match status" value="1"/>
</dbReference>
<dbReference type="Proteomes" id="UP001148018">
    <property type="component" value="Unassembled WGS sequence"/>
</dbReference>
<evidence type="ECO:0000256" key="2">
    <source>
        <dbReference type="ARBA" id="ARBA00022692"/>
    </source>
</evidence>
<feature type="non-terminal residue" evidence="5">
    <location>
        <position position="1"/>
    </location>
</feature>
<keyword evidence="3" id="KW-1133">Transmembrane helix</keyword>
<dbReference type="GO" id="GO:0016020">
    <property type="term" value="C:membrane"/>
    <property type="evidence" value="ECO:0007669"/>
    <property type="project" value="UniProtKB-SubCell"/>
</dbReference>
<evidence type="ECO:0000256" key="4">
    <source>
        <dbReference type="ARBA" id="ARBA00023136"/>
    </source>
</evidence>
<keyword evidence="2" id="KW-0812">Transmembrane</keyword>
<dbReference type="InterPro" id="IPR015919">
    <property type="entry name" value="Cadherin-like_sf"/>
</dbReference>
<organism evidence="5 6">
    <name type="scientific">Muraenolepis orangiensis</name>
    <name type="common">Patagonian moray cod</name>
    <dbReference type="NCBI Taxonomy" id="630683"/>
    <lineage>
        <taxon>Eukaryota</taxon>
        <taxon>Metazoa</taxon>
        <taxon>Chordata</taxon>
        <taxon>Craniata</taxon>
        <taxon>Vertebrata</taxon>
        <taxon>Euteleostomi</taxon>
        <taxon>Actinopterygii</taxon>
        <taxon>Neopterygii</taxon>
        <taxon>Teleostei</taxon>
        <taxon>Neoteleostei</taxon>
        <taxon>Acanthomorphata</taxon>
        <taxon>Zeiogadaria</taxon>
        <taxon>Gadariae</taxon>
        <taxon>Gadiformes</taxon>
        <taxon>Muraenolepidoidei</taxon>
        <taxon>Muraenolepididae</taxon>
        <taxon>Muraenolepis</taxon>
    </lineage>
</organism>
<gene>
    <name evidence="5" type="ORF">NHX12_005831</name>
</gene>
<dbReference type="InterPro" id="IPR002126">
    <property type="entry name" value="Cadherin-like_dom"/>
</dbReference>
<keyword evidence="4" id="KW-0472">Membrane</keyword>
<dbReference type="GO" id="GO:0005509">
    <property type="term" value="F:calcium ion binding"/>
    <property type="evidence" value="ECO:0007669"/>
    <property type="project" value="InterPro"/>
</dbReference>
<dbReference type="CDD" id="cd11304">
    <property type="entry name" value="Cadherin_repeat"/>
    <property type="match status" value="2"/>
</dbReference>
<dbReference type="Gene3D" id="2.60.40.60">
    <property type="entry name" value="Cadherins"/>
    <property type="match status" value="1"/>
</dbReference>
<evidence type="ECO:0000313" key="5">
    <source>
        <dbReference type="EMBL" id="KAJ3593497.1"/>
    </source>
</evidence>
<feature type="non-terminal residue" evidence="5">
    <location>
        <position position="112"/>
    </location>
</feature>
<reference evidence="5" key="1">
    <citation type="submission" date="2022-07" db="EMBL/GenBank/DDBJ databases">
        <title>Chromosome-level genome of Muraenolepis orangiensis.</title>
        <authorList>
            <person name="Kim J."/>
        </authorList>
    </citation>
    <scope>NUCLEOTIDE SEQUENCE</scope>
    <source>
        <strain evidence="5">KU_S4_2022</strain>
        <tissue evidence="5">Muscle</tissue>
    </source>
</reference>
<dbReference type="OrthoDB" id="8958491at2759"/>
<comment type="subcellular location">
    <subcellularLocation>
        <location evidence="1">Membrane</location>
    </subcellularLocation>
</comment>
<dbReference type="AlphaFoldDB" id="A0A9Q0DSB6"/>
<dbReference type="EMBL" id="JANIIK010000112">
    <property type="protein sequence ID" value="KAJ3593497.1"/>
    <property type="molecule type" value="Genomic_DNA"/>
</dbReference>
<dbReference type="PANTHER" id="PTHR24026:SF133">
    <property type="entry name" value="CADHERIN-RELATED FAMILY MEMBER 2"/>
    <property type="match status" value="1"/>
</dbReference>
<name>A0A9Q0DSB6_9TELE</name>